<evidence type="ECO:0000256" key="1">
    <source>
        <dbReference type="ARBA" id="ARBA00004651"/>
    </source>
</evidence>
<comment type="caution">
    <text evidence="16">The sequence shown here is derived from an EMBL/GenBank/DDBJ whole genome shotgun (WGS) entry which is preliminary data.</text>
</comment>
<dbReference type="CDD" id="cd00371">
    <property type="entry name" value="HMA"/>
    <property type="match status" value="1"/>
</dbReference>
<dbReference type="Pfam" id="PF00122">
    <property type="entry name" value="E1-E2_ATPase"/>
    <property type="match status" value="1"/>
</dbReference>
<feature type="transmembrane region" description="Helical" evidence="14">
    <location>
        <begin position="376"/>
        <end position="395"/>
    </location>
</feature>
<keyword evidence="4" id="KW-1003">Cell membrane</keyword>
<evidence type="ECO:0000256" key="2">
    <source>
        <dbReference type="ARBA" id="ARBA00006024"/>
    </source>
</evidence>
<dbReference type="Pfam" id="PF00403">
    <property type="entry name" value="HMA"/>
    <property type="match status" value="1"/>
</dbReference>
<keyword evidence="10 14" id="KW-1133">Transmembrane helix</keyword>
<dbReference type="GO" id="GO:0005507">
    <property type="term" value="F:copper ion binding"/>
    <property type="evidence" value="ECO:0007669"/>
    <property type="project" value="TreeGrafter"/>
</dbReference>
<keyword evidence="12 14" id="KW-0472">Membrane</keyword>
<protein>
    <recommendedName>
        <fullName evidence="15">HMA domain-containing protein</fullName>
    </recommendedName>
</protein>
<evidence type="ECO:0000256" key="6">
    <source>
        <dbReference type="ARBA" id="ARBA00022692"/>
    </source>
</evidence>
<name>A0A0F9IV37_9ZZZZ</name>
<evidence type="ECO:0000256" key="14">
    <source>
        <dbReference type="SAM" id="Phobius"/>
    </source>
</evidence>
<comment type="subcellular location">
    <subcellularLocation>
        <location evidence="1">Cell membrane</location>
        <topology evidence="1">Multi-pass membrane protein</topology>
    </subcellularLocation>
</comment>
<dbReference type="SUPFAM" id="SSF55008">
    <property type="entry name" value="HMA, heavy metal-associated domain"/>
    <property type="match status" value="1"/>
</dbReference>
<evidence type="ECO:0000256" key="12">
    <source>
        <dbReference type="ARBA" id="ARBA00023136"/>
    </source>
</evidence>
<accession>A0A0F9IV37</accession>
<feature type="transmembrane region" description="Helical" evidence="14">
    <location>
        <begin position="196"/>
        <end position="214"/>
    </location>
</feature>
<dbReference type="InterPro" id="IPR006121">
    <property type="entry name" value="HMA_dom"/>
</dbReference>
<evidence type="ECO:0000313" key="16">
    <source>
        <dbReference type="EMBL" id="KKM61204.1"/>
    </source>
</evidence>
<feature type="transmembrane region" description="Helical" evidence="14">
    <location>
        <begin position="162"/>
        <end position="184"/>
    </location>
</feature>
<dbReference type="GO" id="GO:0016887">
    <property type="term" value="F:ATP hydrolysis activity"/>
    <property type="evidence" value="ECO:0007669"/>
    <property type="project" value="InterPro"/>
</dbReference>
<dbReference type="Gene3D" id="3.30.70.100">
    <property type="match status" value="1"/>
</dbReference>
<keyword evidence="8" id="KW-0460">Magnesium</keyword>
<dbReference type="SUPFAM" id="SSF81653">
    <property type="entry name" value="Calcium ATPase, transduction domain A"/>
    <property type="match status" value="1"/>
</dbReference>
<sequence length="474" mass="50421">MGKETMLNNRPDDSAANARPVSGSLDRAETRASMRHLKNGDGHIVFSLPGIKCGGCVSSIERALNARDDVVLARVNLTLRQASVTLAGSDTDPSLIVDNLAKLGFDAIPTEMGDSDTYPQDTTGRLLLRAMAIAGFGAANIMLLSVGVWSGAQGQTRETFHLISALIAVPVVIYAGRPFFASAIGALRAGRTNMDVPITLGVILALVLSLFETLRSGEHVFFDASVTLLFFLLAGRYLDHLMRERARSAVTGLARLVPRGAMVRQNDGRFAYMRLTEVTPDAILSVGPNERLPTDAVIVTGATDLDRSLVTGEAMPVTAKPGDTLEAGTLNLTGRIEVRVLRSADESFLAQMIHMQTAAENGREGYVRVADRVARLYAPVVHVLALATFAGWMIMTDGDWQASAFVAISVLIITCPCALGLAVPVAHVVAAGRLMRMGILMKDGSALERLAGIDRAVFDKTGTITTGTPIVGVV</sequence>
<evidence type="ECO:0000256" key="8">
    <source>
        <dbReference type="ARBA" id="ARBA00022842"/>
    </source>
</evidence>
<dbReference type="GO" id="GO:0043682">
    <property type="term" value="F:P-type divalent copper transporter activity"/>
    <property type="evidence" value="ECO:0007669"/>
    <property type="project" value="TreeGrafter"/>
</dbReference>
<dbReference type="GO" id="GO:0005524">
    <property type="term" value="F:ATP binding"/>
    <property type="evidence" value="ECO:0007669"/>
    <property type="project" value="InterPro"/>
</dbReference>
<keyword evidence="6 14" id="KW-0812">Transmembrane</keyword>
<dbReference type="PROSITE" id="PS50846">
    <property type="entry name" value="HMA_2"/>
    <property type="match status" value="1"/>
</dbReference>
<dbReference type="EMBL" id="LAZR01011529">
    <property type="protein sequence ID" value="KKM61204.1"/>
    <property type="molecule type" value="Genomic_DNA"/>
</dbReference>
<feature type="region of interest" description="Disordered" evidence="13">
    <location>
        <begin position="1"/>
        <end position="27"/>
    </location>
</feature>
<dbReference type="NCBIfam" id="TIGR01494">
    <property type="entry name" value="ATPase_P-type"/>
    <property type="match status" value="1"/>
</dbReference>
<feature type="non-terminal residue" evidence="16">
    <location>
        <position position="474"/>
    </location>
</feature>
<dbReference type="GO" id="GO:0005886">
    <property type="term" value="C:plasma membrane"/>
    <property type="evidence" value="ECO:0007669"/>
    <property type="project" value="UniProtKB-SubCell"/>
</dbReference>
<keyword evidence="5" id="KW-0597">Phosphoprotein</keyword>
<dbReference type="InterPro" id="IPR017969">
    <property type="entry name" value="Heavy-metal-associated_CS"/>
</dbReference>
<dbReference type="PROSITE" id="PS00154">
    <property type="entry name" value="ATPASE_E1_E2"/>
    <property type="match status" value="1"/>
</dbReference>
<dbReference type="PANTHER" id="PTHR43520">
    <property type="entry name" value="ATP7, ISOFORM B"/>
    <property type="match status" value="1"/>
</dbReference>
<reference evidence="16" key="1">
    <citation type="journal article" date="2015" name="Nature">
        <title>Complex archaea that bridge the gap between prokaryotes and eukaryotes.</title>
        <authorList>
            <person name="Spang A."/>
            <person name="Saw J.H."/>
            <person name="Jorgensen S.L."/>
            <person name="Zaremba-Niedzwiedzka K."/>
            <person name="Martijn J."/>
            <person name="Lind A.E."/>
            <person name="van Eijk R."/>
            <person name="Schleper C."/>
            <person name="Guy L."/>
            <person name="Ettema T.J."/>
        </authorList>
    </citation>
    <scope>NUCLEOTIDE SEQUENCE</scope>
</reference>
<evidence type="ECO:0000259" key="15">
    <source>
        <dbReference type="PROSITE" id="PS50846"/>
    </source>
</evidence>
<feature type="transmembrane region" description="Helical" evidence="14">
    <location>
        <begin position="126"/>
        <end position="150"/>
    </location>
</feature>
<keyword evidence="3" id="KW-0813">Transport</keyword>
<evidence type="ECO:0000256" key="11">
    <source>
        <dbReference type="ARBA" id="ARBA00023065"/>
    </source>
</evidence>
<dbReference type="InterPro" id="IPR059000">
    <property type="entry name" value="ATPase_P-type_domA"/>
</dbReference>
<evidence type="ECO:0000256" key="5">
    <source>
        <dbReference type="ARBA" id="ARBA00022553"/>
    </source>
</evidence>
<dbReference type="InterPro" id="IPR001757">
    <property type="entry name" value="P_typ_ATPase"/>
</dbReference>
<proteinExistence type="inferred from homology"/>
<evidence type="ECO:0000256" key="13">
    <source>
        <dbReference type="SAM" id="MobiDB-lite"/>
    </source>
</evidence>
<keyword evidence="11" id="KW-0406">Ion transport</keyword>
<dbReference type="Gene3D" id="1.20.1110.10">
    <property type="entry name" value="Calcium-transporting ATPase, transmembrane domain"/>
    <property type="match status" value="1"/>
</dbReference>
<dbReference type="PANTHER" id="PTHR43520:SF5">
    <property type="entry name" value="CATION-TRANSPORTING P-TYPE ATPASE-RELATED"/>
    <property type="match status" value="1"/>
</dbReference>
<feature type="transmembrane region" description="Helical" evidence="14">
    <location>
        <begin position="407"/>
        <end position="432"/>
    </location>
</feature>
<organism evidence="16">
    <name type="scientific">marine sediment metagenome</name>
    <dbReference type="NCBI Taxonomy" id="412755"/>
    <lineage>
        <taxon>unclassified sequences</taxon>
        <taxon>metagenomes</taxon>
        <taxon>ecological metagenomes</taxon>
    </lineage>
</organism>
<gene>
    <name evidence="16" type="ORF">LCGC14_1534100</name>
</gene>
<dbReference type="GO" id="GO:0055070">
    <property type="term" value="P:copper ion homeostasis"/>
    <property type="evidence" value="ECO:0007669"/>
    <property type="project" value="TreeGrafter"/>
</dbReference>
<evidence type="ECO:0000256" key="9">
    <source>
        <dbReference type="ARBA" id="ARBA00022967"/>
    </source>
</evidence>
<evidence type="ECO:0000256" key="10">
    <source>
        <dbReference type="ARBA" id="ARBA00022989"/>
    </source>
</evidence>
<dbReference type="InterPro" id="IPR036163">
    <property type="entry name" value="HMA_dom_sf"/>
</dbReference>
<dbReference type="InterPro" id="IPR023298">
    <property type="entry name" value="ATPase_P-typ_TM_dom_sf"/>
</dbReference>
<dbReference type="InterPro" id="IPR018303">
    <property type="entry name" value="ATPase_P-typ_P_site"/>
</dbReference>
<keyword evidence="7" id="KW-0479">Metal-binding</keyword>
<evidence type="ECO:0000256" key="7">
    <source>
        <dbReference type="ARBA" id="ARBA00022723"/>
    </source>
</evidence>
<evidence type="ECO:0000256" key="4">
    <source>
        <dbReference type="ARBA" id="ARBA00022475"/>
    </source>
</evidence>
<keyword evidence="9" id="KW-1278">Translocase</keyword>
<dbReference type="PROSITE" id="PS01047">
    <property type="entry name" value="HMA_1"/>
    <property type="match status" value="1"/>
</dbReference>
<evidence type="ECO:0000256" key="3">
    <source>
        <dbReference type="ARBA" id="ARBA00022448"/>
    </source>
</evidence>
<dbReference type="InterPro" id="IPR008250">
    <property type="entry name" value="ATPase_P-typ_transduc_dom_A_sf"/>
</dbReference>
<dbReference type="AlphaFoldDB" id="A0A0F9IV37"/>
<dbReference type="Gene3D" id="2.70.150.10">
    <property type="entry name" value="Calcium-transporting ATPase, cytoplasmic transduction domain A"/>
    <property type="match status" value="1"/>
</dbReference>
<dbReference type="PRINTS" id="PR00943">
    <property type="entry name" value="CUATPASE"/>
</dbReference>
<comment type="similarity">
    <text evidence="2">Belongs to the cation transport ATPase (P-type) (TC 3.A.3) family. Type IB subfamily.</text>
</comment>
<dbReference type="SUPFAM" id="SSF81665">
    <property type="entry name" value="Calcium ATPase, transmembrane domain M"/>
    <property type="match status" value="1"/>
</dbReference>
<feature type="transmembrane region" description="Helical" evidence="14">
    <location>
        <begin position="220"/>
        <end position="238"/>
    </location>
</feature>
<feature type="domain" description="HMA" evidence="15">
    <location>
        <begin position="42"/>
        <end position="108"/>
    </location>
</feature>